<dbReference type="EMBL" id="GEBQ01001716">
    <property type="protein sequence ID" value="JAT38261.1"/>
    <property type="molecule type" value="Transcribed_RNA"/>
</dbReference>
<gene>
    <name evidence="1" type="ORF">g.7388</name>
</gene>
<reference evidence="1" key="1">
    <citation type="submission" date="2015-11" db="EMBL/GenBank/DDBJ databases">
        <title>De novo transcriptome assembly of four potential Pierce s Disease insect vectors from Arizona vineyards.</title>
        <authorList>
            <person name="Tassone E.E."/>
        </authorList>
    </citation>
    <scope>NUCLEOTIDE SEQUENCE</scope>
</reference>
<evidence type="ECO:0000313" key="1">
    <source>
        <dbReference type="EMBL" id="JAT38261.1"/>
    </source>
</evidence>
<name>A0A1B6MQQ8_9HEMI</name>
<protein>
    <submittedName>
        <fullName evidence="1">Uncharacterized protein</fullName>
    </submittedName>
</protein>
<feature type="non-terminal residue" evidence="1">
    <location>
        <position position="553"/>
    </location>
</feature>
<proteinExistence type="predicted"/>
<dbReference type="AlphaFoldDB" id="A0A1B6MQQ8"/>
<sequence>MLFFKKMPYFICGLYFTLLIVSNKLENIYAWSTLEGEEMLPSKVIIRRELDEMTQGVVIERDSSAHLYHSYIFNSGIGNREELQVEMLRKNPQFAAGEGVVSWQSVQCAGFIYLLGRKLTSVSLVVSSTQILLNRTAQFTEHVTDVGANVSSTAIFVSYDRDTSEQEIIAVVAIDSSSADLLWFRVRDKKLELIRQRNHYTKTTAMAALSVGGGSQLVLVDTGSSANVDVYEIAFGSNDGSLGLRLLQNFSLVCECLSVTVFRVGRQLFLAFPLPCDGTLAVYWLVRGVDTPHFKHHKTLTLPGVSQVSSFTLAQQVYLAVNGDQSYILRVTESGDFIAELSLSYASEWLAVPVYSYRDDVALFSRSANRTELFVWAGTMRGFKSLPVPKCDSCLEGNWPGAISVPFHHQHSVLLPQVTDTSNLVTVVTSLVDKVNPALAKVTSMINTIKHYEDLRREIQSEMLNAEKMLLNAVNVNGRNNITANWKLKHLVTPQLHLNSLVELKEDLETPRDITDSDSMELSSIEGLVEDTVRRGEELIKAVEERERQVWGL</sequence>
<accession>A0A1B6MQQ8</accession>
<organism evidence="1">
    <name type="scientific">Graphocephala atropunctata</name>
    <dbReference type="NCBI Taxonomy" id="36148"/>
    <lineage>
        <taxon>Eukaryota</taxon>
        <taxon>Metazoa</taxon>
        <taxon>Ecdysozoa</taxon>
        <taxon>Arthropoda</taxon>
        <taxon>Hexapoda</taxon>
        <taxon>Insecta</taxon>
        <taxon>Pterygota</taxon>
        <taxon>Neoptera</taxon>
        <taxon>Paraneoptera</taxon>
        <taxon>Hemiptera</taxon>
        <taxon>Auchenorrhyncha</taxon>
        <taxon>Membracoidea</taxon>
        <taxon>Cicadellidae</taxon>
        <taxon>Cicadellinae</taxon>
        <taxon>Cicadellini</taxon>
        <taxon>Graphocephala</taxon>
    </lineage>
</organism>